<dbReference type="InterPro" id="IPR001763">
    <property type="entry name" value="Rhodanese-like_dom"/>
</dbReference>
<protein>
    <submittedName>
        <fullName evidence="2">Rhodanese-like domain-containing protein</fullName>
    </submittedName>
</protein>
<dbReference type="CDD" id="cd00158">
    <property type="entry name" value="RHOD"/>
    <property type="match status" value="1"/>
</dbReference>
<sequence>MIENIPANIWTKSDLSEYQIFDVRTPLEWQEGILPNAQCVALYDNKGLLNAQFLDEFQSKKDESKKLAFVCCSGHRSMLAAELVVEKLGLKVSNLDGGMLAVKGR</sequence>
<evidence type="ECO:0000259" key="1">
    <source>
        <dbReference type="PROSITE" id="PS50206"/>
    </source>
</evidence>
<dbReference type="SUPFAM" id="SSF52821">
    <property type="entry name" value="Rhodanese/Cell cycle control phosphatase"/>
    <property type="match status" value="1"/>
</dbReference>
<name>A0A424YZP8_9BACT</name>
<dbReference type="Gene3D" id="3.40.250.10">
    <property type="entry name" value="Rhodanese-like domain"/>
    <property type="match status" value="1"/>
</dbReference>
<gene>
    <name evidence="2" type="ORF">DZD40_05620</name>
</gene>
<dbReference type="AlphaFoldDB" id="A0A424YZP8"/>
<organism evidence="2 3">
    <name type="scientific">Campylobacter hepaticus</name>
    <dbReference type="NCBI Taxonomy" id="1813019"/>
    <lineage>
        <taxon>Bacteria</taxon>
        <taxon>Pseudomonadati</taxon>
        <taxon>Campylobacterota</taxon>
        <taxon>Epsilonproteobacteria</taxon>
        <taxon>Campylobacterales</taxon>
        <taxon>Campylobacteraceae</taxon>
        <taxon>Campylobacter</taxon>
    </lineage>
</organism>
<dbReference type="Pfam" id="PF00581">
    <property type="entry name" value="Rhodanese"/>
    <property type="match status" value="1"/>
</dbReference>
<dbReference type="SMART" id="SM00450">
    <property type="entry name" value="RHOD"/>
    <property type="match status" value="1"/>
</dbReference>
<comment type="caution">
    <text evidence="2">The sequence shown here is derived from an EMBL/GenBank/DDBJ whole genome shotgun (WGS) entry which is preliminary data.</text>
</comment>
<evidence type="ECO:0000313" key="3">
    <source>
        <dbReference type="Proteomes" id="UP000286095"/>
    </source>
</evidence>
<dbReference type="PROSITE" id="PS50206">
    <property type="entry name" value="RHODANESE_3"/>
    <property type="match status" value="1"/>
</dbReference>
<dbReference type="Proteomes" id="UP000286095">
    <property type="component" value="Unassembled WGS sequence"/>
</dbReference>
<dbReference type="STRING" id="1813019.A2J15_06165"/>
<proteinExistence type="predicted"/>
<dbReference type="InterPro" id="IPR036873">
    <property type="entry name" value="Rhodanese-like_dom_sf"/>
</dbReference>
<dbReference type="RefSeq" id="WP_124134547.1">
    <property type="nucleotide sequence ID" value="NZ_QURW01000013.1"/>
</dbReference>
<evidence type="ECO:0000313" key="2">
    <source>
        <dbReference type="EMBL" id="RQD86956.1"/>
    </source>
</evidence>
<feature type="domain" description="Rhodanese" evidence="1">
    <location>
        <begin position="14"/>
        <end position="104"/>
    </location>
</feature>
<accession>A0A424YZP8</accession>
<dbReference type="EMBL" id="QURW01000013">
    <property type="protein sequence ID" value="RQD86956.1"/>
    <property type="molecule type" value="Genomic_DNA"/>
</dbReference>
<reference evidence="2 3" key="1">
    <citation type="submission" date="2018-08" db="EMBL/GenBank/DDBJ databases">
        <title>Survival mechanisms of Campylobacter hepaticus identified by genomic analysis and comparative transcriptomic analysis of in vivo and in vitro derived bacteria.</title>
        <authorList>
            <person name="Van T.T.H."/>
            <person name="Moore R.J."/>
        </authorList>
    </citation>
    <scope>NUCLEOTIDE SEQUENCE [LARGE SCALE GENOMIC DNA]</scope>
    <source>
        <strain evidence="2 3">54L</strain>
    </source>
</reference>